<proteinExistence type="predicted"/>
<dbReference type="Gramene" id="KCW54028">
    <property type="protein sequence ID" value="KCW54028"/>
    <property type="gene ID" value="EUGRSUZ_I00016"/>
</dbReference>
<dbReference type="FunCoup" id="A0A059AJM3">
    <property type="interactions" value="2"/>
</dbReference>
<protein>
    <recommendedName>
        <fullName evidence="5">VQ domain-containing protein</fullName>
    </recommendedName>
</protein>
<dbReference type="InParanoid" id="A0A059AJM3"/>
<feature type="domain" description="VQ" evidence="5">
    <location>
        <begin position="13"/>
        <end position="39"/>
    </location>
</feature>
<dbReference type="eggNOG" id="ENOG502S1DP">
    <property type="taxonomic scope" value="Eukaryota"/>
</dbReference>
<dbReference type="Pfam" id="PF05678">
    <property type="entry name" value="VQ"/>
    <property type="match status" value="1"/>
</dbReference>
<gene>
    <name evidence="6" type="ORF">EUGRSUZ_I00016</name>
</gene>
<accession>A0A059AJM3</accession>
<dbReference type="AlphaFoldDB" id="A0A059AJM3"/>
<keyword evidence="2" id="KW-0597">Phosphoprotein</keyword>
<evidence type="ECO:0000256" key="1">
    <source>
        <dbReference type="ARBA" id="ARBA00004123"/>
    </source>
</evidence>
<name>A0A059AJM3_EUCGR</name>
<dbReference type="InterPro" id="IPR039611">
    <property type="entry name" value="VQ_4/11/13/19/31/33"/>
</dbReference>
<dbReference type="PANTHER" id="PTHR33402">
    <property type="entry name" value="VQ MOTIF-CONTAINING PROTEIN 11-LIKE"/>
    <property type="match status" value="1"/>
</dbReference>
<feature type="region of interest" description="Disordered" evidence="4">
    <location>
        <begin position="150"/>
        <end position="180"/>
    </location>
</feature>
<feature type="compositionally biased region" description="Polar residues" evidence="4">
    <location>
        <begin position="86"/>
        <end position="98"/>
    </location>
</feature>
<comment type="subcellular location">
    <subcellularLocation>
        <location evidence="1">Nucleus</location>
    </subcellularLocation>
</comment>
<evidence type="ECO:0000256" key="3">
    <source>
        <dbReference type="ARBA" id="ARBA00023242"/>
    </source>
</evidence>
<dbReference type="EMBL" id="KK198761">
    <property type="protein sequence ID" value="KCW54028.1"/>
    <property type="molecule type" value="Genomic_DNA"/>
</dbReference>
<evidence type="ECO:0000256" key="4">
    <source>
        <dbReference type="SAM" id="MobiDB-lite"/>
    </source>
</evidence>
<dbReference type="STRING" id="71139.A0A059AJM3"/>
<evidence type="ECO:0000313" key="6">
    <source>
        <dbReference type="EMBL" id="KCW54028.1"/>
    </source>
</evidence>
<dbReference type="InterPro" id="IPR008889">
    <property type="entry name" value="VQ"/>
</dbReference>
<evidence type="ECO:0000256" key="2">
    <source>
        <dbReference type="ARBA" id="ARBA00022553"/>
    </source>
</evidence>
<dbReference type="PANTHER" id="PTHR33402:SF22">
    <property type="entry name" value="VQ MOTIF-CONTAINING PROTEIN 31"/>
    <property type="match status" value="1"/>
</dbReference>
<dbReference type="OMA" id="HERRQCC"/>
<organism evidence="6">
    <name type="scientific">Eucalyptus grandis</name>
    <name type="common">Flooded gum</name>
    <dbReference type="NCBI Taxonomy" id="71139"/>
    <lineage>
        <taxon>Eukaryota</taxon>
        <taxon>Viridiplantae</taxon>
        <taxon>Streptophyta</taxon>
        <taxon>Embryophyta</taxon>
        <taxon>Tracheophyta</taxon>
        <taxon>Spermatophyta</taxon>
        <taxon>Magnoliopsida</taxon>
        <taxon>eudicotyledons</taxon>
        <taxon>Gunneridae</taxon>
        <taxon>Pentapetalae</taxon>
        <taxon>rosids</taxon>
        <taxon>malvids</taxon>
        <taxon>Myrtales</taxon>
        <taxon>Myrtaceae</taxon>
        <taxon>Myrtoideae</taxon>
        <taxon>Eucalypteae</taxon>
        <taxon>Eucalyptus</taxon>
    </lineage>
</organism>
<reference evidence="6" key="1">
    <citation type="submission" date="2013-07" db="EMBL/GenBank/DDBJ databases">
        <title>The genome of Eucalyptus grandis.</title>
        <authorList>
            <person name="Schmutz J."/>
            <person name="Hayes R."/>
            <person name="Myburg A."/>
            <person name="Tuskan G."/>
            <person name="Grattapaglia D."/>
            <person name="Rokhsar D.S."/>
        </authorList>
    </citation>
    <scope>NUCLEOTIDE SEQUENCE</scope>
    <source>
        <tissue evidence="6">Leaf extractions</tissue>
    </source>
</reference>
<dbReference type="GO" id="GO:0005634">
    <property type="term" value="C:nucleus"/>
    <property type="evidence" value="ECO:0007669"/>
    <property type="project" value="UniProtKB-SubCell"/>
</dbReference>
<evidence type="ECO:0000259" key="5">
    <source>
        <dbReference type="Pfam" id="PF05678"/>
    </source>
</evidence>
<dbReference type="OrthoDB" id="1904892at2759"/>
<keyword evidence="3" id="KW-0539">Nucleus</keyword>
<feature type="region of interest" description="Disordered" evidence="4">
    <location>
        <begin position="79"/>
        <end position="98"/>
    </location>
</feature>
<sequence>MEKPATPGAAVSRPATTFVQTDTNTFREIVQRLTGPSETDASQEGSLDRVGSMKMKRPTVSLHERRQCCTRQKLKIVKPTIHFKPGSSTDQHSSLSKSITNSDAILSPLGTPTSNFSKLSIIELQNKEHTPPQLNSQEEERAIRERRFYLHPSPHSGPGFTEPELLNLFPLTSPQASEGS</sequence>
<feature type="compositionally biased region" description="Polar residues" evidence="4">
    <location>
        <begin position="170"/>
        <end position="180"/>
    </location>
</feature>
<dbReference type="KEGG" id="egr:104417988"/>